<evidence type="ECO:0000313" key="5">
    <source>
        <dbReference type="Proteomes" id="UP000663722"/>
    </source>
</evidence>
<dbReference type="Pfam" id="PF17963">
    <property type="entry name" value="Big_9"/>
    <property type="match status" value="2"/>
</dbReference>
<dbReference type="InterPro" id="IPR002105">
    <property type="entry name" value="Dockerin_1_rpt"/>
</dbReference>
<dbReference type="PANTHER" id="PTHR46580:SF2">
    <property type="entry name" value="MAM DOMAIN-CONTAINING PROTEIN"/>
    <property type="match status" value="1"/>
</dbReference>
<feature type="transmembrane region" description="Helical" evidence="2">
    <location>
        <begin position="20"/>
        <end position="41"/>
    </location>
</feature>
<dbReference type="EMBL" id="CP061800">
    <property type="protein sequence ID" value="QTA89339.1"/>
    <property type="molecule type" value="Genomic_DNA"/>
</dbReference>
<name>A0A975GPZ3_9BACT</name>
<dbReference type="InterPro" id="IPR036439">
    <property type="entry name" value="Dockerin_dom_sf"/>
</dbReference>
<dbReference type="SUPFAM" id="SSF69318">
    <property type="entry name" value="Integrin alpha N-terminal domain"/>
    <property type="match status" value="1"/>
</dbReference>
<dbReference type="SUPFAM" id="SSF63446">
    <property type="entry name" value="Type I dockerin domain"/>
    <property type="match status" value="1"/>
</dbReference>
<keyword evidence="2" id="KW-0812">Transmembrane</keyword>
<dbReference type="RefSeq" id="WP_207678003.1">
    <property type="nucleotide sequence ID" value="NZ_CP061800.1"/>
</dbReference>
<accession>A0A975GPZ3</accession>
<reference evidence="4" key="1">
    <citation type="journal article" date="2021" name="Microb. Physiol.">
        <title>Proteogenomic Insights into the Physiology of Marine, Sulfate-Reducing, Filamentous Desulfonema limicola and Desulfonema magnum.</title>
        <authorList>
            <person name="Schnaars V."/>
            <person name="Wohlbrand L."/>
            <person name="Scheve S."/>
            <person name="Hinrichs C."/>
            <person name="Reinhardt R."/>
            <person name="Rabus R."/>
        </authorList>
    </citation>
    <scope>NUCLEOTIDE SEQUENCE</scope>
    <source>
        <strain evidence="4">4be13</strain>
    </source>
</reference>
<dbReference type="Gene3D" id="2.60.40.2810">
    <property type="match status" value="1"/>
</dbReference>
<dbReference type="InterPro" id="IPR018247">
    <property type="entry name" value="EF_Hand_1_Ca_BS"/>
</dbReference>
<dbReference type="Gene3D" id="1.10.1330.10">
    <property type="entry name" value="Dockerin domain"/>
    <property type="match status" value="1"/>
</dbReference>
<dbReference type="Pfam" id="PF00404">
    <property type="entry name" value="Dockerin_1"/>
    <property type="match status" value="1"/>
</dbReference>
<dbReference type="Proteomes" id="UP000663722">
    <property type="component" value="Chromosome"/>
</dbReference>
<dbReference type="PROSITE" id="PS51766">
    <property type="entry name" value="DOCKERIN"/>
    <property type="match status" value="1"/>
</dbReference>
<keyword evidence="2" id="KW-0472">Membrane</keyword>
<dbReference type="GO" id="GO:0000272">
    <property type="term" value="P:polysaccharide catabolic process"/>
    <property type="evidence" value="ECO:0007669"/>
    <property type="project" value="InterPro"/>
</dbReference>
<dbReference type="Gene3D" id="2.130.10.130">
    <property type="entry name" value="Integrin alpha, N-terminal"/>
    <property type="match status" value="2"/>
</dbReference>
<dbReference type="AlphaFoldDB" id="A0A975GPZ3"/>
<evidence type="ECO:0000256" key="2">
    <source>
        <dbReference type="SAM" id="Phobius"/>
    </source>
</evidence>
<dbReference type="InterPro" id="IPR016134">
    <property type="entry name" value="Dockerin_dom"/>
</dbReference>
<evidence type="ECO:0000313" key="4">
    <source>
        <dbReference type="EMBL" id="QTA89339.1"/>
    </source>
</evidence>
<protein>
    <submittedName>
        <fullName evidence="4">Dockerin domain-containing protein</fullName>
    </submittedName>
</protein>
<dbReference type="Pfam" id="PF13205">
    <property type="entry name" value="Big_5"/>
    <property type="match status" value="1"/>
</dbReference>
<dbReference type="InterPro" id="IPR028994">
    <property type="entry name" value="Integrin_alpha_N"/>
</dbReference>
<dbReference type="PANTHER" id="PTHR46580">
    <property type="entry name" value="SENSOR KINASE-RELATED"/>
    <property type="match status" value="1"/>
</dbReference>
<keyword evidence="1" id="KW-0732">Signal</keyword>
<evidence type="ECO:0000256" key="1">
    <source>
        <dbReference type="ARBA" id="ARBA00022729"/>
    </source>
</evidence>
<dbReference type="PROSITE" id="PS00018">
    <property type="entry name" value="EF_HAND_1"/>
    <property type="match status" value="2"/>
</dbReference>
<gene>
    <name evidence="4" type="ORF">dnm_053890</name>
</gene>
<feature type="domain" description="Dockerin" evidence="3">
    <location>
        <begin position="824"/>
        <end position="888"/>
    </location>
</feature>
<sequence length="888" mass="93479">MTDKKDKLLQGVFNKSLPYLFLIFWRVWLVILFAAGVTGGISASPAYALLIENVSPSPNTLKVSTSANIVVSFNKDISPATVDGKLFINGSVSGSHQTTAKPSGKKVTFDPVTNFVIGEMVTVTLTTGIKSTAGDSPESAKTWQFFTTGSQNTNPYFFDSSQSLNSSGGVAFGDVDNDEDIDVVLANTGTTRVWLNNNEGIFADSGQNLDAGADVVLGDVDGDGDLDAVLAASPNTKIWLNNEGIFTDSEQTLGPGIRVVLGDIDGDGDPDAVIANSSEDSTVWKNNGGSFTDSGQTLASVSDIALGDVDDDGDLDAVVVNSAGGSTVWMNQGGIFSESDENLGSGSGVALGDFDGDGDPDIFVANSSVSKVWLNDGGTFADSDQSLGSCTDVALGDLDGDGYLDAVSAGSSATVWINNGEGIFTKIENSKRPSESGSGAAVGDISGDGLLDIILANSSSARVWLNNTPPKIKEGGNTTEAMEENGPPIIVTLNASDSDGSALSWQIITSPRHGTVSGGGAGSSVSVTYDSDTDYTGNDTFVVQVSDGLDTAEITVTVNIGTIPPVIEPDEDSVSVVMDEDSFPQEFSLELRASTPRKPGDMMTWSIITVPRHGTASIIGGNTDNPVSFDYKPDENFDKTDSFVVQVTNSKGETDTITVYADITSYNDSPKITGQKILKTEEKRPLSIELYDLMVTDPDSFFPGDFTLTVQDGENYTRSGNTITPVDGFVDDILYVPVIVNDSKLDSNVFDLEVDVRPFGELTAEENGDIDGNDKIEIKDALLALWIMTETDPNDPALDPDLNLDADINGDGRIGLEEIIFILNSLRPGDINGSGRVDVKDAVLALQILTGTAPGDVSVNLNADVNGDDKISIQDVIFILKLIGMSDS</sequence>
<proteinExistence type="predicted"/>
<keyword evidence="5" id="KW-1185">Reference proteome</keyword>
<dbReference type="KEGG" id="dmm:dnm_053890"/>
<dbReference type="GO" id="GO:0004553">
    <property type="term" value="F:hydrolase activity, hydrolyzing O-glycosyl compounds"/>
    <property type="evidence" value="ECO:0007669"/>
    <property type="project" value="InterPro"/>
</dbReference>
<dbReference type="InterPro" id="IPR013517">
    <property type="entry name" value="FG-GAP"/>
</dbReference>
<organism evidence="4 5">
    <name type="scientific">Desulfonema magnum</name>
    <dbReference type="NCBI Taxonomy" id="45655"/>
    <lineage>
        <taxon>Bacteria</taxon>
        <taxon>Pseudomonadati</taxon>
        <taxon>Thermodesulfobacteriota</taxon>
        <taxon>Desulfobacteria</taxon>
        <taxon>Desulfobacterales</taxon>
        <taxon>Desulfococcaceae</taxon>
        <taxon>Desulfonema</taxon>
    </lineage>
</organism>
<evidence type="ECO:0000259" key="3">
    <source>
        <dbReference type="PROSITE" id="PS51766"/>
    </source>
</evidence>
<dbReference type="Gene3D" id="2.60.40.3440">
    <property type="match status" value="1"/>
</dbReference>
<keyword evidence="2" id="KW-1133">Transmembrane helix</keyword>
<dbReference type="CDD" id="cd14256">
    <property type="entry name" value="Dockerin_I"/>
    <property type="match status" value="1"/>
</dbReference>
<dbReference type="InterPro" id="IPR032812">
    <property type="entry name" value="SbsA_Ig"/>
</dbReference>
<dbReference type="Pfam" id="PF13517">
    <property type="entry name" value="FG-GAP_3"/>
    <property type="match status" value="2"/>
</dbReference>